<feature type="transmembrane region" description="Helical" evidence="12">
    <location>
        <begin position="67"/>
        <end position="90"/>
    </location>
</feature>
<evidence type="ECO:0000256" key="5">
    <source>
        <dbReference type="ARBA" id="ARBA00022692"/>
    </source>
</evidence>
<dbReference type="GO" id="GO:0046933">
    <property type="term" value="F:proton-transporting ATP synthase activity, rotational mechanism"/>
    <property type="evidence" value="ECO:0007669"/>
    <property type="project" value="TreeGrafter"/>
</dbReference>
<organism evidence="13">
    <name type="scientific">Amblyseius hainanensis</name>
    <dbReference type="NCBI Taxonomy" id="3061184"/>
    <lineage>
        <taxon>Eukaryota</taxon>
        <taxon>Metazoa</taxon>
        <taxon>Ecdysozoa</taxon>
        <taxon>Arthropoda</taxon>
        <taxon>Chelicerata</taxon>
        <taxon>Arachnida</taxon>
        <taxon>Acari</taxon>
        <taxon>Parasitiformes</taxon>
        <taxon>Mesostigmata</taxon>
        <taxon>Gamasina</taxon>
        <taxon>Phytoseioidea</taxon>
        <taxon>Phytoseiidae</taxon>
        <taxon>Amblyseiinae</taxon>
        <taxon>Amblyseius</taxon>
    </lineage>
</organism>
<dbReference type="Pfam" id="PF00119">
    <property type="entry name" value="ATP-synt_A"/>
    <property type="match status" value="1"/>
</dbReference>
<sequence length="219" mass="25449">MMNNMFSVFDPSTYYFSMNWIAMALPIFFFHKKLYTKNYRFTLFIDFLQKFMIKDMKANISENFKSLLYFIPIFMLIYISNFMSLFPFIFAPNSHLNIMLAISLTFWLTIMLKGWISSPDHMLVHLCPKNTPMALAPFMVMIESLSNLIRPATLAVRMAANMIAGHILINLVSMLLYSNIMIFLGTSSILMMLMALEFSVAIIQSYVLVTLMSLYMMEV</sequence>
<keyword evidence="4" id="KW-0138">CF(0)</keyword>
<dbReference type="GO" id="GO:0045259">
    <property type="term" value="C:proton-transporting ATP synthase complex"/>
    <property type="evidence" value="ECO:0007669"/>
    <property type="project" value="UniProtKB-KW"/>
</dbReference>
<evidence type="ECO:0000313" key="13">
    <source>
        <dbReference type="EMBL" id="WXG26350.1"/>
    </source>
</evidence>
<feature type="transmembrane region" description="Helical" evidence="12">
    <location>
        <begin position="96"/>
        <end position="116"/>
    </location>
</feature>
<feature type="transmembrane region" description="Helical" evidence="12">
    <location>
        <begin position="167"/>
        <end position="192"/>
    </location>
</feature>
<protein>
    <recommendedName>
        <fullName evidence="11">ATP synthase subunit a</fullName>
    </recommendedName>
</protein>
<evidence type="ECO:0000256" key="6">
    <source>
        <dbReference type="ARBA" id="ARBA00022781"/>
    </source>
</evidence>
<keyword evidence="6" id="KW-0375">Hydrogen ion transport</keyword>
<comment type="subcellular location">
    <subcellularLocation>
        <location evidence="1">Membrane</location>
        <topology evidence="1">Multi-pass membrane protein</topology>
    </subcellularLocation>
    <subcellularLocation>
        <location evidence="11">Mitochondrion inner membrane</location>
        <topology evidence="11">Multi-pass membrane protein</topology>
    </subcellularLocation>
</comment>
<evidence type="ECO:0000256" key="12">
    <source>
        <dbReference type="SAM" id="Phobius"/>
    </source>
</evidence>
<keyword evidence="7 12" id="KW-1133">Transmembrane helix</keyword>
<reference evidence="13" key="1">
    <citation type="submission" date="2023-11" db="EMBL/GenBank/DDBJ databases">
        <authorList>
            <person name="Zhao W."/>
        </authorList>
    </citation>
    <scope>NUCLEOTIDE SEQUENCE</scope>
</reference>
<dbReference type="PRINTS" id="PR00123">
    <property type="entry name" value="ATPASEA"/>
</dbReference>
<evidence type="ECO:0000256" key="10">
    <source>
        <dbReference type="ARBA" id="ARBA00023310"/>
    </source>
</evidence>
<dbReference type="PANTHER" id="PTHR11410">
    <property type="entry name" value="ATP SYNTHASE SUBUNIT A"/>
    <property type="match status" value="1"/>
</dbReference>
<proteinExistence type="inferred from homology"/>
<evidence type="ECO:0000256" key="3">
    <source>
        <dbReference type="ARBA" id="ARBA00022448"/>
    </source>
</evidence>
<dbReference type="NCBIfam" id="TIGR01131">
    <property type="entry name" value="ATP_synt_6_or_A"/>
    <property type="match status" value="1"/>
</dbReference>
<dbReference type="EMBL" id="OR876362">
    <property type="protein sequence ID" value="WXG26350.1"/>
    <property type="molecule type" value="Genomic_DNA"/>
</dbReference>
<feature type="transmembrane region" description="Helical" evidence="12">
    <location>
        <begin position="198"/>
        <end position="217"/>
    </location>
</feature>
<evidence type="ECO:0000256" key="11">
    <source>
        <dbReference type="RuleBase" id="RU004450"/>
    </source>
</evidence>
<keyword evidence="13" id="KW-0496">Mitochondrion</keyword>
<gene>
    <name evidence="13" type="primary">ATP6</name>
</gene>
<accession>A0AAU6PCE7</accession>
<evidence type="ECO:0000256" key="1">
    <source>
        <dbReference type="ARBA" id="ARBA00004141"/>
    </source>
</evidence>
<keyword evidence="3" id="KW-0813">Transport</keyword>
<dbReference type="AlphaFoldDB" id="A0AAU6PCE7"/>
<evidence type="ECO:0000256" key="9">
    <source>
        <dbReference type="ARBA" id="ARBA00023136"/>
    </source>
</evidence>
<comment type="similarity">
    <text evidence="2">Belongs to the ATPase A chain family.</text>
</comment>
<dbReference type="InterPro" id="IPR000568">
    <property type="entry name" value="ATP_synth_F0_asu"/>
</dbReference>
<geneLocation type="mitochondrion" evidence="13"/>
<evidence type="ECO:0000256" key="8">
    <source>
        <dbReference type="ARBA" id="ARBA00023065"/>
    </source>
</evidence>
<dbReference type="SUPFAM" id="SSF81336">
    <property type="entry name" value="F1F0 ATP synthase subunit A"/>
    <property type="match status" value="1"/>
</dbReference>
<dbReference type="InterPro" id="IPR035908">
    <property type="entry name" value="F0_ATP_A_sf"/>
</dbReference>
<dbReference type="Gene3D" id="1.20.120.220">
    <property type="entry name" value="ATP synthase, F0 complex, subunit A"/>
    <property type="match status" value="1"/>
</dbReference>
<dbReference type="CDD" id="cd00310">
    <property type="entry name" value="ATP-synt_Fo_a_6"/>
    <property type="match status" value="1"/>
</dbReference>
<dbReference type="InterPro" id="IPR045083">
    <property type="entry name" value="ATP_synth_F0_asu_bact/mt"/>
</dbReference>
<dbReference type="PANTHER" id="PTHR11410:SF0">
    <property type="entry name" value="ATP SYNTHASE SUBUNIT A"/>
    <property type="match status" value="1"/>
</dbReference>
<keyword evidence="10" id="KW-0066">ATP synthesis</keyword>
<keyword evidence="8" id="KW-0406">Ion transport</keyword>
<keyword evidence="9 12" id="KW-0472">Membrane</keyword>
<evidence type="ECO:0000256" key="2">
    <source>
        <dbReference type="ARBA" id="ARBA00006810"/>
    </source>
</evidence>
<dbReference type="GO" id="GO:0005743">
    <property type="term" value="C:mitochondrial inner membrane"/>
    <property type="evidence" value="ECO:0007669"/>
    <property type="project" value="UniProtKB-SubCell"/>
</dbReference>
<keyword evidence="5 12" id="KW-0812">Transmembrane</keyword>
<evidence type="ECO:0000256" key="7">
    <source>
        <dbReference type="ARBA" id="ARBA00022989"/>
    </source>
</evidence>
<name>A0AAU6PCE7_9ACAR</name>
<evidence type="ECO:0000256" key="4">
    <source>
        <dbReference type="ARBA" id="ARBA00022547"/>
    </source>
</evidence>
<feature type="transmembrane region" description="Helical" evidence="12">
    <location>
        <begin position="12"/>
        <end position="30"/>
    </location>
</feature>